<reference evidence="1 2" key="1">
    <citation type="journal article" date="2019" name="Sci. Rep.">
        <title>Orb-weaving spider Araneus ventricosus genome elucidates the spidroin gene catalogue.</title>
        <authorList>
            <person name="Kono N."/>
            <person name="Nakamura H."/>
            <person name="Ohtoshi R."/>
            <person name="Moran D.A.P."/>
            <person name="Shinohara A."/>
            <person name="Yoshida Y."/>
            <person name="Fujiwara M."/>
            <person name="Mori M."/>
            <person name="Tomita M."/>
            <person name="Arakawa K."/>
        </authorList>
    </citation>
    <scope>NUCLEOTIDE SEQUENCE [LARGE SCALE GENOMIC DNA]</scope>
</reference>
<protein>
    <submittedName>
        <fullName evidence="1">Uncharacterized protein</fullName>
    </submittedName>
</protein>
<evidence type="ECO:0000313" key="2">
    <source>
        <dbReference type="Proteomes" id="UP000499080"/>
    </source>
</evidence>
<name>A0A4Y2KLU6_ARAVE</name>
<dbReference type="AlphaFoldDB" id="A0A4Y2KLU6"/>
<comment type="caution">
    <text evidence="1">The sequence shown here is derived from an EMBL/GenBank/DDBJ whole genome shotgun (WGS) entry which is preliminary data.</text>
</comment>
<sequence length="109" mass="12732">MPDDTEVKEVKTQPVVFTPALFWEPRKPTIFKGEPGQDPTKWLQEYLRVSKFSQWDDTLALANAYFFWIKQQRSGLIIIANGAEESFWRHLKGIEDTSKIPQFINDSDQ</sequence>
<dbReference type="Proteomes" id="UP000499080">
    <property type="component" value="Unassembled WGS sequence"/>
</dbReference>
<gene>
    <name evidence="1" type="ORF">AVEN_128629_1</name>
</gene>
<proteinExistence type="predicted"/>
<keyword evidence="2" id="KW-1185">Reference proteome</keyword>
<accession>A0A4Y2KLU6</accession>
<dbReference type="EMBL" id="BGPR01004697">
    <property type="protein sequence ID" value="GBN02363.1"/>
    <property type="molecule type" value="Genomic_DNA"/>
</dbReference>
<evidence type="ECO:0000313" key="1">
    <source>
        <dbReference type="EMBL" id="GBN02363.1"/>
    </source>
</evidence>
<organism evidence="1 2">
    <name type="scientific">Araneus ventricosus</name>
    <name type="common">Orbweaver spider</name>
    <name type="synonym">Epeira ventricosa</name>
    <dbReference type="NCBI Taxonomy" id="182803"/>
    <lineage>
        <taxon>Eukaryota</taxon>
        <taxon>Metazoa</taxon>
        <taxon>Ecdysozoa</taxon>
        <taxon>Arthropoda</taxon>
        <taxon>Chelicerata</taxon>
        <taxon>Arachnida</taxon>
        <taxon>Araneae</taxon>
        <taxon>Araneomorphae</taxon>
        <taxon>Entelegynae</taxon>
        <taxon>Araneoidea</taxon>
        <taxon>Araneidae</taxon>
        <taxon>Araneus</taxon>
    </lineage>
</organism>